<reference evidence="3" key="1">
    <citation type="submission" date="2015-10" db="EMBL/GenBank/DDBJ databases">
        <authorList>
            <person name="Lehtovirta-Morley L.E."/>
            <person name="Vieille C."/>
        </authorList>
    </citation>
    <scope>NUCLEOTIDE SEQUENCE [LARGE SCALE GENOMIC DNA]</scope>
</reference>
<feature type="domain" description="Pyrrolo-quinoline quinone repeat" evidence="1">
    <location>
        <begin position="167"/>
        <end position="365"/>
    </location>
</feature>
<sequence length="813" mass="87749">MKTLYYTIIAISGIAIVGGIALVLASEIDSAKLVSQNNMTENNYQNTIVNNSQSVTDSSTNQTYHPVMAQSSNSTFRVSQATTTLWDYVSDGQIRSVAISSDGKYIVAGSESDQNAGTVYFLDNQGNLLWHHTTDRKISQVFISSDNSFVLASGYQIAPGPAGIYENGAIYFFDNTGKVLWSYMTKNFGQILLASLSPDGSHVVTASGTELSYLDNSGKMLWNYTSSSDINSISFSDDSSNILTTAGHQIKYFDKEGKLLWTFDTDYGYVYAKLSPDGKYVVAGDAQNGYDGKIYFIDNTGHLIKESQVGSPIGSISISADSSHVAIGTNWATMLFTSTGDLIWTDKIVSQVAISSDGSFIAGVSGAGDGTYLTYFDKHGNILSRYPIGDWAQLVLSKDSQYAVLGHPTNYLSSIQFVKVPSSYAAGLGISDIPQFDLQHLQTSNDTHVSMTSVNNTELYAQVATGQTVQLPYNLNFETNFTSSDLQLGLYAPEHLDVSVSPVFPTEIINGVLPGSKILTIHADTHATPGNYTITVYGKGSTVDSDTGWLTTFDNVVLAKVHVTVKPYSSKISIHVGDAQYVSKSFCVNLEPDGQSCGSGPIYERVPITVYSNSVQTVTLNTSELDDGKWVKFVPDKLVAGPDGTISTMIVSGYEIPFAPNPLNDKSLVIQAASENDTQTVIVPVYLLNFISVLHSPSPIHLSGIATSSNGTNFSESGVVYDPLANSNGTLPVKLAVRDLLDGNLPISLPLWLSIDVPNPEFALNATEPYYFIVTAKTHDGPSSGTYTVEIDEDIGGQHFVQPETIVIENIRH</sequence>
<dbReference type="Gene3D" id="2.130.10.10">
    <property type="entry name" value="YVTN repeat-like/Quinoprotein amine dehydrogenase"/>
    <property type="match status" value="2"/>
</dbReference>
<dbReference type="EMBL" id="LN890280">
    <property type="protein sequence ID" value="CUR51369.1"/>
    <property type="molecule type" value="Genomic_DNA"/>
</dbReference>
<dbReference type="InterPro" id="IPR001680">
    <property type="entry name" value="WD40_rpt"/>
</dbReference>
<proteinExistence type="predicted"/>
<accession>A0A128A1X6</accession>
<dbReference type="InterPro" id="IPR015943">
    <property type="entry name" value="WD40/YVTN_repeat-like_dom_sf"/>
</dbReference>
<gene>
    <name evidence="2" type="ORF">NDEV_0604</name>
</gene>
<dbReference type="AlphaFoldDB" id="A0A128A1X6"/>
<organism evidence="2 3">
    <name type="scientific">Nitrosotalea devaniterrae</name>
    <dbReference type="NCBI Taxonomy" id="1078905"/>
    <lineage>
        <taxon>Archaea</taxon>
        <taxon>Nitrososphaerota</taxon>
        <taxon>Nitrososphaeria</taxon>
        <taxon>Nitrosotaleales</taxon>
        <taxon>Nitrosotaleaceae</taxon>
        <taxon>Nitrosotalea</taxon>
    </lineage>
</organism>
<dbReference type="PANTHER" id="PTHR45048:SF1">
    <property type="entry name" value="WD REPEAT-CONTAINING PROTEIN 88"/>
    <property type="match status" value="1"/>
</dbReference>
<dbReference type="Pfam" id="PF00400">
    <property type="entry name" value="WD40"/>
    <property type="match status" value="1"/>
</dbReference>
<name>A0A128A1X6_9ARCH</name>
<dbReference type="InterPro" id="IPR002372">
    <property type="entry name" value="PQQ_rpt_dom"/>
</dbReference>
<dbReference type="Proteomes" id="UP000196239">
    <property type="component" value="Chromosome 1"/>
</dbReference>
<evidence type="ECO:0000259" key="1">
    <source>
        <dbReference type="Pfam" id="PF13360"/>
    </source>
</evidence>
<dbReference type="SUPFAM" id="SSF50998">
    <property type="entry name" value="Quinoprotein alcohol dehydrogenase-like"/>
    <property type="match status" value="1"/>
</dbReference>
<dbReference type="Pfam" id="PF13360">
    <property type="entry name" value="PQQ_2"/>
    <property type="match status" value="1"/>
</dbReference>
<dbReference type="SMART" id="SM00564">
    <property type="entry name" value="PQQ"/>
    <property type="match status" value="5"/>
</dbReference>
<dbReference type="InterPro" id="IPR011047">
    <property type="entry name" value="Quinoprotein_ADH-like_sf"/>
</dbReference>
<protein>
    <submittedName>
        <fullName evidence="2">WD40 repeat containing protein</fullName>
    </submittedName>
</protein>
<evidence type="ECO:0000313" key="2">
    <source>
        <dbReference type="EMBL" id="CUR51369.1"/>
    </source>
</evidence>
<evidence type="ECO:0000313" key="3">
    <source>
        <dbReference type="Proteomes" id="UP000196239"/>
    </source>
</evidence>
<dbReference type="PANTHER" id="PTHR45048">
    <property type="match status" value="1"/>
</dbReference>
<keyword evidence="3" id="KW-1185">Reference proteome</keyword>
<dbReference type="KEGG" id="ndv:NDEV_0604"/>
<dbReference type="InterPro" id="IPR018391">
    <property type="entry name" value="PQQ_b-propeller_rpt"/>
</dbReference>